<reference evidence="1 2" key="1">
    <citation type="submission" date="2016-05" db="EMBL/GenBank/DDBJ databases">
        <title>Comparative analysis of secretome profiles of manganese(II)-oxidizing ascomycete fungi.</title>
        <authorList>
            <consortium name="DOE Joint Genome Institute"/>
            <person name="Zeiner C.A."/>
            <person name="Purvine S.O."/>
            <person name="Zink E.M."/>
            <person name="Wu S."/>
            <person name="Pasa-Tolic L."/>
            <person name="Chaput D.L."/>
            <person name="Haridas S."/>
            <person name="Grigoriev I.V."/>
            <person name="Santelli C.M."/>
            <person name="Hansel C.M."/>
        </authorList>
    </citation>
    <scope>NUCLEOTIDE SEQUENCE [LARGE SCALE GENOMIC DNA]</scope>
    <source>
        <strain evidence="1 2">AP3s5-JAC2a</strain>
    </source>
</reference>
<evidence type="ECO:0000313" key="1">
    <source>
        <dbReference type="EMBL" id="OAG06816.1"/>
    </source>
</evidence>
<name>A0A177CHM8_9PLEO</name>
<sequence length="112" mass="13045">MFFLLIISILSSVSFLYLFTCNRGGLLRTFAVSASRRNARVSLNRGMVFGVSLRITIIKRYHGRRVRTGRRSAFKIFVSTFPIFPYFRLSHWSRISIFLHFLITSIICMGEE</sequence>
<dbReference type="EMBL" id="KV441551">
    <property type="protein sequence ID" value="OAG06816.1"/>
    <property type="molecule type" value="Genomic_DNA"/>
</dbReference>
<protein>
    <submittedName>
        <fullName evidence="1">Uncharacterized protein</fullName>
    </submittedName>
</protein>
<dbReference type="Proteomes" id="UP000077069">
    <property type="component" value="Unassembled WGS sequence"/>
</dbReference>
<accession>A0A177CHM8</accession>
<organism evidence="1 2">
    <name type="scientific">Paraphaeosphaeria sporulosa</name>
    <dbReference type="NCBI Taxonomy" id="1460663"/>
    <lineage>
        <taxon>Eukaryota</taxon>
        <taxon>Fungi</taxon>
        <taxon>Dikarya</taxon>
        <taxon>Ascomycota</taxon>
        <taxon>Pezizomycotina</taxon>
        <taxon>Dothideomycetes</taxon>
        <taxon>Pleosporomycetidae</taxon>
        <taxon>Pleosporales</taxon>
        <taxon>Massarineae</taxon>
        <taxon>Didymosphaeriaceae</taxon>
        <taxon>Paraphaeosphaeria</taxon>
    </lineage>
</organism>
<keyword evidence="2" id="KW-1185">Reference proteome</keyword>
<dbReference type="InParanoid" id="A0A177CHM8"/>
<proteinExistence type="predicted"/>
<dbReference type="AlphaFoldDB" id="A0A177CHM8"/>
<gene>
    <name evidence="1" type="ORF">CC84DRAFT_622258</name>
</gene>
<dbReference type="RefSeq" id="XP_018037181.1">
    <property type="nucleotide sequence ID" value="XM_018186920.1"/>
</dbReference>
<evidence type="ECO:0000313" key="2">
    <source>
        <dbReference type="Proteomes" id="UP000077069"/>
    </source>
</evidence>
<dbReference type="GeneID" id="28770406"/>